<dbReference type="Pfam" id="PF00440">
    <property type="entry name" value="TetR_N"/>
    <property type="match status" value="1"/>
</dbReference>
<keyword evidence="2 4" id="KW-0238">DNA-binding</keyword>
<proteinExistence type="predicted"/>
<sequence length="199" mass="20972">MALGAAREIAAAEGLRGLTVRRVAEKMGYAPGTLYNLFDSLDALILALNGETLARLGRDLVAAGESEPSGRATALVDAYFDFVERQPLLWSVIFEHRMPGEGALPGWYSDGLSMLIDGTVAALAPLLGAWPEERRRAAVVAMWAALHGLSMLAVSGKLGLVSDETPRSLGHLLVTRVIGGEGCDLGRSSVLSSNAKASQ</sequence>
<dbReference type="Proteomes" id="UP001223743">
    <property type="component" value="Unassembled WGS sequence"/>
</dbReference>
<evidence type="ECO:0000256" key="1">
    <source>
        <dbReference type="ARBA" id="ARBA00023015"/>
    </source>
</evidence>
<dbReference type="PANTHER" id="PTHR30055:SF234">
    <property type="entry name" value="HTH-TYPE TRANSCRIPTIONAL REGULATOR BETI"/>
    <property type="match status" value="1"/>
</dbReference>
<dbReference type="RefSeq" id="WP_266281483.1">
    <property type="nucleotide sequence ID" value="NZ_JAPKNF010000001.1"/>
</dbReference>
<evidence type="ECO:0000256" key="2">
    <source>
        <dbReference type="ARBA" id="ARBA00023125"/>
    </source>
</evidence>
<evidence type="ECO:0000256" key="3">
    <source>
        <dbReference type="ARBA" id="ARBA00023163"/>
    </source>
</evidence>
<gene>
    <name evidence="6" type="ORF">QO015_000656</name>
</gene>
<dbReference type="InterPro" id="IPR025996">
    <property type="entry name" value="MT1864/Rv1816-like_C"/>
</dbReference>
<dbReference type="SUPFAM" id="SSF46689">
    <property type="entry name" value="Homeodomain-like"/>
    <property type="match status" value="1"/>
</dbReference>
<keyword evidence="1" id="KW-0805">Transcription regulation</keyword>
<dbReference type="InterPro" id="IPR001647">
    <property type="entry name" value="HTH_TetR"/>
</dbReference>
<keyword evidence="3" id="KW-0804">Transcription</keyword>
<comment type="caution">
    <text evidence="6">The sequence shown here is derived from an EMBL/GenBank/DDBJ whole genome shotgun (WGS) entry which is preliminary data.</text>
</comment>
<dbReference type="InterPro" id="IPR009057">
    <property type="entry name" value="Homeodomain-like_sf"/>
</dbReference>
<reference evidence="6 7" key="1">
    <citation type="submission" date="2023-07" db="EMBL/GenBank/DDBJ databases">
        <title>Genomic Encyclopedia of Type Strains, Phase IV (KMG-IV): sequencing the most valuable type-strain genomes for metagenomic binning, comparative biology and taxonomic classification.</title>
        <authorList>
            <person name="Goeker M."/>
        </authorList>
    </citation>
    <scope>NUCLEOTIDE SEQUENCE [LARGE SCALE GENOMIC DNA]</scope>
    <source>
        <strain evidence="6 7">B1-1</strain>
    </source>
</reference>
<dbReference type="Gene3D" id="1.10.357.10">
    <property type="entry name" value="Tetracycline Repressor, domain 2"/>
    <property type="match status" value="1"/>
</dbReference>
<feature type="domain" description="HTH tetR-type" evidence="5">
    <location>
        <begin position="1"/>
        <end position="56"/>
    </location>
</feature>
<dbReference type="InterPro" id="IPR036271">
    <property type="entry name" value="Tet_transcr_reg_TetR-rel_C_sf"/>
</dbReference>
<name>A0ABU0M274_9HYPH</name>
<evidence type="ECO:0000313" key="7">
    <source>
        <dbReference type="Proteomes" id="UP001223743"/>
    </source>
</evidence>
<dbReference type="PROSITE" id="PS50977">
    <property type="entry name" value="HTH_TETR_2"/>
    <property type="match status" value="1"/>
</dbReference>
<accession>A0ABU0M274</accession>
<evidence type="ECO:0000313" key="6">
    <source>
        <dbReference type="EMBL" id="MDQ0515043.1"/>
    </source>
</evidence>
<dbReference type="Pfam" id="PF13305">
    <property type="entry name" value="TetR_C_33"/>
    <property type="match status" value="1"/>
</dbReference>
<protein>
    <submittedName>
        <fullName evidence="6">AcrR family transcriptional regulator</fullName>
    </submittedName>
</protein>
<dbReference type="EMBL" id="JAUSWJ010000001">
    <property type="protein sequence ID" value="MDQ0515043.1"/>
    <property type="molecule type" value="Genomic_DNA"/>
</dbReference>
<dbReference type="SUPFAM" id="SSF48498">
    <property type="entry name" value="Tetracyclin repressor-like, C-terminal domain"/>
    <property type="match status" value="1"/>
</dbReference>
<dbReference type="InterPro" id="IPR050109">
    <property type="entry name" value="HTH-type_TetR-like_transc_reg"/>
</dbReference>
<evidence type="ECO:0000259" key="5">
    <source>
        <dbReference type="PROSITE" id="PS50977"/>
    </source>
</evidence>
<keyword evidence="7" id="KW-1185">Reference proteome</keyword>
<feature type="DNA-binding region" description="H-T-H motif" evidence="4">
    <location>
        <begin position="19"/>
        <end position="38"/>
    </location>
</feature>
<organism evidence="6 7">
    <name type="scientific">Kaistia geumhonensis</name>
    <dbReference type="NCBI Taxonomy" id="410839"/>
    <lineage>
        <taxon>Bacteria</taxon>
        <taxon>Pseudomonadati</taxon>
        <taxon>Pseudomonadota</taxon>
        <taxon>Alphaproteobacteria</taxon>
        <taxon>Hyphomicrobiales</taxon>
        <taxon>Kaistiaceae</taxon>
        <taxon>Kaistia</taxon>
    </lineage>
</organism>
<dbReference type="PANTHER" id="PTHR30055">
    <property type="entry name" value="HTH-TYPE TRANSCRIPTIONAL REGULATOR RUTR"/>
    <property type="match status" value="1"/>
</dbReference>
<evidence type="ECO:0000256" key="4">
    <source>
        <dbReference type="PROSITE-ProRule" id="PRU00335"/>
    </source>
</evidence>